<dbReference type="RefSeq" id="WP_345673333.1">
    <property type="nucleotide sequence ID" value="NZ_BAABHS010000001.1"/>
</dbReference>
<organism evidence="2 3">
    <name type="scientific">Yinghuangia aomiensis</name>
    <dbReference type="NCBI Taxonomy" id="676205"/>
    <lineage>
        <taxon>Bacteria</taxon>
        <taxon>Bacillati</taxon>
        <taxon>Actinomycetota</taxon>
        <taxon>Actinomycetes</taxon>
        <taxon>Kitasatosporales</taxon>
        <taxon>Streptomycetaceae</taxon>
        <taxon>Yinghuangia</taxon>
    </lineage>
</organism>
<dbReference type="CDD" id="cd06974">
    <property type="entry name" value="TerD_like"/>
    <property type="match status" value="1"/>
</dbReference>
<dbReference type="InterPro" id="IPR003325">
    <property type="entry name" value="TerD"/>
</dbReference>
<evidence type="ECO:0000256" key="1">
    <source>
        <dbReference type="SAM" id="MobiDB-lite"/>
    </source>
</evidence>
<gene>
    <name evidence="2" type="ORF">GCM10023205_02730</name>
</gene>
<keyword evidence="3" id="KW-1185">Reference proteome</keyword>
<comment type="caution">
    <text evidence="2">The sequence shown here is derived from an EMBL/GenBank/DDBJ whole genome shotgun (WGS) entry which is preliminary data.</text>
</comment>
<reference evidence="3" key="1">
    <citation type="journal article" date="2019" name="Int. J. Syst. Evol. Microbiol.">
        <title>The Global Catalogue of Microorganisms (GCM) 10K type strain sequencing project: providing services to taxonomists for standard genome sequencing and annotation.</title>
        <authorList>
            <consortium name="The Broad Institute Genomics Platform"/>
            <consortium name="The Broad Institute Genome Sequencing Center for Infectious Disease"/>
            <person name="Wu L."/>
            <person name="Ma J."/>
        </authorList>
    </citation>
    <scope>NUCLEOTIDE SEQUENCE [LARGE SCALE GENOMIC DNA]</scope>
    <source>
        <strain evidence="3">JCM 17986</strain>
    </source>
</reference>
<dbReference type="Gene3D" id="2.60.60.30">
    <property type="entry name" value="sav2460 like domains"/>
    <property type="match status" value="1"/>
</dbReference>
<name>A0ABP9GLJ9_9ACTN</name>
<evidence type="ECO:0000313" key="3">
    <source>
        <dbReference type="Proteomes" id="UP001500466"/>
    </source>
</evidence>
<evidence type="ECO:0000313" key="2">
    <source>
        <dbReference type="EMBL" id="GAA4946415.1"/>
    </source>
</evidence>
<protein>
    <recommendedName>
        <fullName evidence="4">Tellurite resistance protein TerA</fullName>
    </recommendedName>
</protein>
<evidence type="ECO:0008006" key="4">
    <source>
        <dbReference type="Google" id="ProtNLM"/>
    </source>
</evidence>
<proteinExistence type="predicted"/>
<sequence>MPLFGRSQGGLIGEPDTGSHKVTLTRTTPEVSLTRQGSATGTLRVNLHWNQHYEEAPGRPRGGLFRPLEVQAPPLPQKIDLDLGCMWELADGSKGVVQALGNLYGDFNATPFVRLDHDDRTGSASGETMFINLDQWRLMKRLLIFVYIYDGTPAFDQANGVVSLFPNAGRPIEVRLDERSSGAKTCAVALVENHGDDVTVRRVVRYLDGFQAELDRAFGWGLVWARGYK</sequence>
<accession>A0ABP9GLJ9</accession>
<dbReference type="EMBL" id="BAABHS010000001">
    <property type="protein sequence ID" value="GAA4946415.1"/>
    <property type="molecule type" value="Genomic_DNA"/>
</dbReference>
<feature type="region of interest" description="Disordered" evidence="1">
    <location>
        <begin position="1"/>
        <end position="22"/>
    </location>
</feature>
<dbReference type="Proteomes" id="UP001500466">
    <property type="component" value="Unassembled WGS sequence"/>
</dbReference>